<proteinExistence type="predicted"/>
<evidence type="ECO:0000313" key="2">
    <source>
        <dbReference type="EMBL" id="MDR8757479.1"/>
    </source>
</evidence>
<name>A0ABU2EC56_9BURK</name>
<dbReference type="InterPro" id="IPR049243">
    <property type="entry name" value="DUF6878"/>
</dbReference>
<dbReference type="RefSeq" id="WP_131929121.1">
    <property type="nucleotide sequence ID" value="NZ_CADFDQ010000039.1"/>
</dbReference>
<feature type="domain" description="DUF6878" evidence="1">
    <location>
        <begin position="149"/>
        <end position="275"/>
    </location>
</feature>
<organism evidence="2 3">
    <name type="scientific">Burkholderia pseudomultivorans</name>
    <dbReference type="NCBI Taxonomy" id="1207504"/>
    <lineage>
        <taxon>Bacteria</taxon>
        <taxon>Pseudomonadati</taxon>
        <taxon>Pseudomonadota</taxon>
        <taxon>Betaproteobacteria</taxon>
        <taxon>Burkholderiales</taxon>
        <taxon>Burkholderiaceae</taxon>
        <taxon>Burkholderia</taxon>
        <taxon>Burkholderia cepacia complex</taxon>
    </lineage>
</organism>
<comment type="caution">
    <text evidence="2">The sequence shown here is derived from an EMBL/GenBank/DDBJ whole genome shotgun (WGS) entry which is preliminary data.</text>
</comment>
<accession>A0ABU2EC56</accession>
<protein>
    <recommendedName>
        <fullName evidence="1">DUF6878 domain-containing protein</fullName>
    </recommendedName>
</protein>
<dbReference type="Pfam" id="PF21798">
    <property type="entry name" value="DUF6878"/>
    <property type="match status" value="2"/>
</dbReference>
<keyword evidence="3" id="KW-1185">Reference proteome</keyword>
<dbReference type="EMBL" id="VJSY01000062">
    <property type="protein sequence ID" value="MDR8757479.1"/>
    <property type="molecule type" value="Genomic_DNA"/>
</dbReference>
<reference evidence="2 3" key="1">
    <citation type="submission" date="2019-06" db="EMBL/GenBank/DDBJ databases">
        <title>Evolution of Burkholderia multivorans in the lungs of Cystic Fibrosis patients.</title>
        <authorList>
            <person name="Moreira L.M."/>
        </authorList>
    </citation>
    <scope>NUCLEOTIDE SEQUENCE [LARGE SCALE GENOMIC DNA]</scope>
    <source>
        <strain evidence="2 3">VC13239</strain>
    </source>
</reference>
<evidence type="ECO:0000313" key="3">
    <source>
        <dbReference type="Proteomes" id="UP001248067"/>
    </source>
</evidence>
<gene>
    <name evidence="2" type="ORF">FEQ00_05933</name>
</gene>
<sequence>MNFAENIRAISAALRTAGAVSATAEYAGYGDSGDHFSIDIRWPDKPVLSPETGIASAGPAIDLTPADASIGTLASQLADFDSAFENLVWDAVSLTGHDGWENNEGGGGTFTLSANGTALLEHYDNVENSETSEHEFPTDGELGTRLSILCKALASVGAQSATVEYAGYGDSGSVESVEIQWPDTPGVPPRSVQYPTALSVWNEEHQRYDTVYPDSDRDFDSAVEDLLDRAITLSGHDGWENNDGGNGTFTLFADGTAHLLHRDHFIEQVTDSHEFDEAGSRRSAESDS</sequence>
<feature type="domain" description="DUF6878" evidence="1">
    <location>
        <begin position="4"/>
        <end position="136"/>
    </location>
</feature>
<evidence type="ECO:0000259" key="1">
    <source>
        <dbReference type="Pfam" id="PF21798"/>
    </source>
</evidence>
<dbReference type="Proteomes" id="UP001248067">
    <property type="component" value="Unassembled WGS sequence"/>
</dbReference>